<dbReference type="RefSeq" id="WP_238749535.1">
    <property type="nucleotide sequence ID" value="NZ_CAKLPZ010000001.1"/>
</dbReference>
<gene>
    <name evidence="3" type="ORF">LEM8419_00645</name>
</gene>
<dbReference type="CDD" id="cd01127">
    <property type="entry name" value="TrwB_TraG_TraD_VirD4"/>
    <property type="match status" value="1"/>
</dbReference>
<dbReference type="SUPFAM" id="SSF52540">
    <property type="entry name" value="P-loop containing nucleoside triphosphate hydrolases"/>
    <property type="match status" value="1"/>
</dbReference>
<evidence type="ECO:0000313" key="3">
    <source>
        <dbReference type="EMBL" id="CAH0999347.1"/>
    </source>
</evidence>
<protein>
    <recommendedName>
        <fullName evidence="2">AAA+ ATPase domain-containing protein</fullName>
    </recommendedName>
</protein>
<evidence type="ECO:0000256" key="1">
    <source>
        <dbReference type="SAM" id="MobiDB-lite"/>
    </source>
</evidence>
<dbReference type="PANTHER" id="PTHR30121:SF6">
    <property type="entry name" value="SLR6007 PROTEIN"/>
    <property type="match status" value="1"/>
</dbReference>
<dbReference type="Pfam" id="PF05872">
    <property type="entry name" value="HerA_C"/>
    <property type="match status" value="1"/>
</dbReference>
<evidence type="ECO:0000313" key="4">
    <source>
        <dbReference type="Proteomes" id="UP000837803"/>
    </source>
</evidence>
<dbReference type="SMART" id="SM00382">
    <property type="entry name" value="AAA"/>
    <property type="match status" value="1"/>
</dbReference>
<feature type="region of interest" description="Disordered" evidence="1">
    <location>
        <begin position="454"/>
        <end position="480"/>
    </location>
</feature>
<dbReference type="InterPro" id="IPR033186">
    <property type="entry name" value="HerA_C"/>
</dbReference>
<dbReference type="InterPro" id="IPR027417">
    <property type="entry name" value="P-loop_NTPase"/>
</dbReference>
<dbReference type="EMBL" id="CAKLPZ010000001">
    <property type="protein sequence ID" value="CAH0999347.1"/>
    <property type="molecule type" value="Genomic_DNA"/>
</dbReference>
<keyword evidence="4" id="KW-1185">Reference proteome</keyword>
<dbReference type="CDD" id="cd01983">
    <property type="entry name" value="SIMIBI"/>
    <property type="match status" value="1"/>
</dbReference>
<dbReference type="InterPro" id="IPR051162">
    <property type="entry name" value="T4SS_component"/>
</dbReference>
<proteinExistence type="predicted"/>
<dbReference type="PANTHER" id="PTHR30121">
    <property type="entry name" value="UNCHARACTERIZED PROTEIN YJGR-RELATED"/>
    <property type="match status" value="1"/>
</dbReference>
<organism evidence="3 4">
    <name type="scientific">Neolewinella maritima</name>
    <dbReference type="NCBI Taxonomy" id="1383882"/>
    <lineage>
        <taxon>Bacteria</taxon>
        <taxon>Pseudomonadati</taxon>
        <taxon>Bacteroidota</taxon>
        <taxon>Saprospiria</taxon>
        <taxon>Saprospirales</taxon>
        <taxon>Lewinellaceae</taxon>
        <taxon>Neolewinella</taxon>
    </lineage>
</organism>
<reference evidence="3" key="1">
    <citation type="submission" date="2021-12" db="EMBL/GenBank/DDBJ databases">
        <authorList>
            <person name="Rodrigo-Torres L."/>
            <person name="Arahal R. D."/>
            <person name="Lucena T."/>
        </authorList>
    </citation>
    <scope>NUCLEOTIDE SEQUENCE</scope>
    <source>
        <strain evidence="3">CECT 8419</strain>
    </source>
</reference>
<accession>A0ABM9AYH8</accession>
<dbReference type="Gene3D" id="3.40.50.300">
    <property type="entry name" value="P-loop containing nucleotide triphosphate hydrolases"/>
    <property type="match status" value="2"/>
</dbReference>
<evidence type="ECO:0000259" key="2">
    <source>
        <dbReference type="SMART" id="SM00382"/>
    </source>
</evidence>
<dbReference type="Proteomes" id="UP000837803">
    <property type="component" value="Unassembled WGS sequence"/>
</dbReference>
<dbReference type="InterPro" id="IPR003593">
    <property type="entry name" value="AAA+_ATPase"/>
</dbReference>
<sequence>MATADDFRNDISTGYAFNGPSIVLGGAMLGGHTQTDTLVRIPLGTLNRHGLIAGATGTGKTKTLQILAEQLSREGVPSLLMDIKGDLSGVAVPSPGHPKIDERHAAIGIPFAASGSPVELLSLSDEPGARLRATVLEFGPVLFSKMLDLNDTQSGIIAVAFKYAEDKELPLLDLKDLRKLLQYLTNEGKEEAEKDYGRMSTSSVGAIMRRVVELEGQGAEKFFGEPSFDVADLTRLDELGRGIVSIVRLTDVQDRPKLFSTFMLQLLAEIYTTFPEEGDLDRPKLVVFIDEAHLIFDEATDALLDQLEAIVKLIRSKGVGLIFVTQNPADIPSDILGQLGLKVQHALRAFTAKDRKAIKLASENYPLSAHYNIAQTLTELGTGEAFVTALDRKGRPTPLVRTLLRAPESRMDVLTDREIKQLVNDSPLVKKYNREVDRESAYEILEEKLTQAKAAEHREEMEAQHQQAQKTTTSRRRKTVEKSWFEEMTGNTMVRQIGRTVAREATRGLLGVLGIRKTRRRRR</sequence>
<feature type="compositionally biased region" description="Basic and acidic residues" evidence="1">
    <location>
        <begin position="454"/>
        <end position="463"/>
    </location>
</feature>
<comment type="caution">
    <text evidence="3">The sequence shown here is derived from an EMBL/GenBank/DDBJ whole genome shotgun (WGS) entry which is preliminary data.</text>
</comment>
<feature type="domain" description="AAA+ ATPase" evidence="2">
    <location>
        <begin position="46"/>
        <end position="362"/>
    </location>
</feature>
<name>A0ABM9AYH8_9BACT</name>